<dbReference type="Proteomes" id="UP000644756">
    <property type="component" value="Unassembled WGS sequence"/>
</dbReference>
<reference evidence="2" key="1">
    <citation type="journal article" date="2014" name="Int. J. Syst. Evol. Microbiol.">
        <title>Complete genome sequence of Corynebacterium casei LMG S-19264T (=DSM 44701T), isolated from a smear-ripened cheese.</title>
        <authorList>
            <consortium name="US DOE Joint Genome Institute (JGI-PGF)"/>
            <person name="Walter F."/>
            <person name="Albersmeier A."/>
            <person name="Kalinowski J."/>
            <person name="Ruckert C."/>
        </authorList>
    </citation>
    <scope>NUCLEOTIDE SEQUENCE</scope>
    <source>
        <strain evidence="2">CGMCC 1.12987</strain>
    </source>
</reference>
<feature type="region of interest" description="Disordered" evidence="1">
    <location>
        <begin position="182"/>
        <end position="205"/>
    </location>
</feature>
<gene>
    <name evidence="2" type="ORF">GCM10010916_01570</name>
</gene>
<evidence type="ECO:0008006" key="4">
    <source>
        <dbReference type="Google" id="ProtNLM"/>
    </source>
</evidence>
<organism evidence="2 3">
    <name type="scientific">Paenibacillus abyssi</name>
    <dbReference type="NCBI Taxonomy" id="1340531"/>
    <lineage>
        <taxon>Bacteria</taxon>
        <taxon>Bacillati</taxon>
        <taxon>Bacillota</taxon>
        <taxon>Bacilli</taxon>
        <taxon>Bacillales</taxon>
        <taxon>Paenibacillaceae</taxon>
        <taxon>Paenibacillus</taxon>
    </lineage>
</organism>
<dbReference type="EMBL" id="BMGR01000001">
    <property type="protein sequence ID" value="GGF87930.1"/>
    <property type="molecule type" value="Genomic_DNA"/>
</dbReference>
<evidence type="ECO:0000313" key="3">
    <source>
        <dbReference type="Proteomes" id="UP000644756"/>
    </source>
</evidence>
<dbReference type="RefSeq" id="WP_188528075.1">
    <property type="nucleotide sequence ID" value="NZ_BMGR01000001.1"/>
</dbReference>
<accession>A0A917CG26</accession>
<evidence type="ECO:0000256" key="1">
    <source>
        <dbReference type="SAM" id="MobiDB-lite"/>
    </source>
</evidence>
<dbReference type="Pfam" id="PF06866">
    <property type="entry name" value="DUF1256"/>
    <property type="match status" value="1"/>
</dbReference>
<dbReference type="NCBIfam" id="TIGR02841">
    <property type="entry name" value="spore_YyaC"/>
    <property type="match status" value="1"/>
</dbReference>
<sequence length="205" mass="21720">MVAHEDVFKGTAIKRSQTPEELTVALSAFIPANLTAADVIFLCIGTDRSTGDALGPLVGTYLAGLGYNVVGTIDDPTHAMNLAERMAELPADKTVIAIDAALGQVTSVGTYMAINGPLKPGAGVNKDLPYAGTYSISGIVNIGGFMEYFVLQNTRLSVVMKMARDITSALVNVFPMHGSARKVPEEAPVKKKRGRPRKVKTEVSV</sequence>
<protein>
    <recommendedName>
        <fullName evidence="4">Spore protease YyaC</fullName>
    </recommendedName>
</protein>
<dbReference type="InterPro" id="IPR023430">
    <property type="entry name" value="Pept_HybD-like_dom_sf"/>
</dbReference>
<dbReference type="AlphaFoldDB" id="A0A917CG26"/>
<proteinExistence type="predicted"/>
<dbReference type="SUPFAM" id="SSF53163">
    <property type="entry name" value="HybD-like"/>
    <property type="match status" value="1"/>
</dbReference>
<keyword evidence="3" id="KW-1185">Reference proteome</keyword>
<name>A0A917CG26_9BACL</name>
<comment type="caution">
    <text evidence="2">The sequence shown here is derived from an EMBL/GenBank/DDBJ whole genome shotgun (WGS) entry which is preliminary data.</text>
</comment>
<evidence type="ECO:0000313" key="2">
    <source>
        <dbReference type="EMBL" id="GGF87930.1"/>
    </source>
</evidence>
<dbReference type="InterPro" id="IPR009665">
    <property type="entry name" value="YyaC"/>
</dbReference>
<reference evidence="2" key="2">
    <citation type="submission" date="2020-09" db="EMBL/GenBank/DDBJ databases">
        <authorList>
            <person name="Sun Q."/>
            <person name="Zhou Y."/>
        </authorList>
    </citation>
    <scope>NUCLEOTIDE SEQUENCE</scope>
    <source>
        <strain evidence="2">CGMCC 1.12987</strain>
    </source>
</reference>